<evidence type="ECO:0000313" key="1">
    <source>
        <dbReference type="EMBL" id="MBS4539789.1"/>
    </source>
</evidence>
<name>A0A942UV36_9FIRM</name>
<sequence>MRKIFPLSFPLDEIELYDYLKSQNNSSKYIRNLIRQDIEGKKLKDILADYLEGIDIKNIKKEDKKDLSQFKNQFQGLLSLSK</sequence>
<keyword evidence="2" id="KW-1185">Reference proteome</keyword>
<evidence type="ECO:0000313" key="2">
    <source>
        <dbReference type="Proteomes" id="UP000724672"/>
    </source>
</evidence>
<gene>
    <name evidence="1" type="ORF">GOQ27_15045</name>
</gene>
<dbReference type="Proteomes" id="UP000724672">
    <property type="component" value="Unassembled WGS sequence"/>
</dbReference>
<dbReference type="AlphaFoldDB" id="A0A942UV36"/>
<protein>
    <submittedName>
        <fullName evidence="1">Uncharacterized protein</fullName>
    </submittedName>
</protein>
<reference evidence="1" key="1">
    <citation type="submission" date="2019-12" db="EMBL/GenBank/DDBJ databases">
        <title>Clostridiaceae gen. nov. sp. nov., isolated from sediment in Xinjiang, China.</title>
        <authorList>
            <person name="Zhang R."/>
        </authorList>
    </citation>
    <scope>NUCLEOTIDE SEQUENCE</scope>
    <source>
        <strain evidence="1">D2Q-11</strain>
    </source>
</reference>
<dbReference type="RefSeq" id="WP_203367703.1">
    <property type="nucleotide sequence ID" value="NZ_WSFT01000053.1"/>
</dbReference>
<organism evidence="1 2">
    <name type="scientific">Anaeromonas frigoriresistens</name>
    <dbReference type="NCBI Taxonomy" id="2683708"/>
    <lineage>
        <taxon>Bacteria</taxon>
        <taxon>Bacillati</taxon>
        <taxon>Bacillota</taxon>
        <taxon>Tissierellia</taxon>
        <taxon>Tissierellales</taxon>
        <taxon>Thermohalobacteraceae</taxon>
        <taxon>Anaeromonas</taxon>
    </lineage>
</organism>
<proteinExistence type="predicted"/>
<accession>A0A942UV36</accession>
<comment type="caution">
    <text evidence="1">The sequence shown here is derived from an EMBL/GenBank/DDBJ whole genome shotgun (WGS) entry which is preliminary data.</text>
</comment>
<dbReference type="EMBL" id="WSFT01000053">
    <property type="protein sequence ID" value="MBS4539789.1"/>
    <property type="molecule type" value="Genomic_DNA"/>
</dbReference>